<protein>
    <submittedName>
        <fullName evidence="2">Lambda family phage holin</fullName>
    </submittedName>
</protein>
<evidence type="ECO:0000256" key="1">
    <source>
        <dbReference type="SAM" id="Phobius"/>
    </source>
</evidence>
<reference evidence="2 3" key="1">
    <citation type="submission" date="2018-11" db="EMBL/GenBank/DDBJ databases">
        <title>Genomic Encyclopedia of Type Strains, Phase IV (KMG-IV): sequencing the most valuable type-strain genomes for metagenomic binning, comparative biology and taxonomic classification.</title>
        <authorList>
            <person name="Goeker M."/>
        </authorList>
    </citation>
    <scope>NUCLEOTIDE SEQUENCE [LARGE SCALE GENOMIC DNA]</scope>
    <source>
        <strain evidence="2 3">DSM 27238</strain>
    </source>
</reference>
<gene>
    <name evidence="2" type="ORF">EDC46_0421</name>
</gene>
<dbReference type="Pfam" id="PF05106">
    <property type="entry name" value="Phage_holin_3_1"/>
    <property type="match status" value="1"/>
</dbReference>
<comment type="caution">
    <text evidence="2">The sequence shown here is derived from an EMBL/GenBank/DDBJ whole genome shotgun (WGS) entry which is preliminary data.</text>
</comment>
<keyword evidence="1" id="KW-0472">Membrane</keyword>
<dbReference type="EMBL" id="RKQP01000001">
    <property type="protein sequence ID" value="RPE86030.1"/>
    <property type="molecule type" value="Genomic_DNA"/>
</dbReference>
<dbReference type="RefSeq" id="WP_124210592.1">
    <property type="nucleotide sequence ID" value="NZ_CP016615.1"/>
</dbReference>
<name>A0A3N4WJB4_9PAST</name>
<feature type="transmembrane region" description="Helical" evidence="1">
    <location>
        <begin position="24"/>
        <end position="42"/>
    </location>
</feature>
<accession>A0A3N4WJB4</accession>
<keyword evidence="1" id="KW-0812">Transmembrane</keyword>
<dbReference type="Proteomes" id="UP000281691">
    <property type="component" value="Unassembled WGS sequence"/>
</dbReference>
<dbReference type="InterPro" id="IPR006481">
    <property type="entry name" value="Phage_lambda_GpS_holin"/>
</dbReference>
<evidence type="ECO:0000313" key="2">
    <source>
        <dbReference type="EMBL" id="RPE86030.1"/>
    </source>
</evidence>
<keyword evidence="3" id="KW-1185">Reference proteome</keyword>
<proteinExistence type="predicted"/>
<keyword evidence="1" id="KW-1133">Transmembrane helix</keyword>
<organism evidence="2 3">
    <name type="scientific">Vespertiliibacter pulmonis</name>
    <dbReference type="NCBI Taxonomy" id="1443036"/>
    <lineage>
        <taxon>Bacteria</taxon>
        <taxon>Pseudomonadati</taxon>
        <taxon>Pseudomonadota</taxon>
        <taxon>Gammaproteobacteria</taxon>
        <taxon>Pasteurellales</taxon>
        <taxon>Pasteurellaceae</taxon>
        <taxon>Vespertiliibacter</taxon>
    </lineage>
</organism>
<evidence type="ECO:0000313" key="3">
    <source>
        <dbReference type="Proteomes" id="UP000281691"/>
    </source>
</evidence>
<dbReference type="NCBIfam" id="TIGR01594">
    <property type="entry name" value="holin_lambda"/>
    <property type="match status" value="1"/>
</dbReference>
<feature type="transmembrane region" description="Helical" evidence="1">
    <location>
        <begin position="80"/>
        <end position="100"/>
    </location>
</feature>
<dbReference type="AlphaFoldDB" id="A0A3N4WJB4"/>
<sequence length="109" mass="12383">MPEKNPDIYAQIWAFFISKLPKDYSLTCAVVITFFVSFLRSFLYDPKDTVKRVFAEACLCSVIVYSADPALQYLGFEKPLIIPVGTVIGLFGTSAVRQAIFKYLKSRRK</sequence>
<dbReference type="OrthoDB" id="6711255at2"/>